<evidence type="ECO:0000313" key="1">
    <source>
        <dbReference type="Proteomes" id="UP000887565"/>
    </source>
</evidence>
<reference evidence="2" key="1">
    <citation type="submission" date="2022-11" db="UniProtKB">
        <authorList>
            <consortium name="WormBaseParasite"/>
        </authorList>
    </citation>
    <scope>IDENTIFICATION</scope>
</reference>
<dbReference type="AlphaFoldDB" id="A0A915JT17"/>
<evidence type="ECO:0000313" key="2">
    <source>
        <dbReference type="WBParaSite" id="nRc.2.0.1.t29465-RA"/>
    </source>
</evidence>
<keyword evidence="1" id="KW-1185">Reference proteome</keyword>
<proteinExistence type="predicted"/>
<protein>
    <submittedName>
        <fullName evidence="2">Uncharacterized protein</fullName>
    </submittedName>
</protein>
<organism evidence="1 2">
    <name type="scientific">Romanomermis culicivorax</name>
    <name type="common">Nematode worm</name>
    <dbReference type="NCBI Taxonomy" id="13658"/>
    <lineage>
        <taxon>Eukaryota</taxon>
        <taxon>Metazoa</taxon>
        <taxon>Ecdysozoa</taxon>
        <taxon>Nematoda</taxon>
        <taxon>Enoplea</taxon>
        <taxon>Dorylaimia</taxon>
        <taxon>Mermithida</taxon>
        <taxon>Mermithoidea</taxon>
        <taxon>Mermithidae</taxon>
        <taxon>Romanomermis</taxon>
    </lineage>
</organism>
<dbReference type="Proteomes" id="UP000887565">
    <property type="component" value="Unplaced"/>
</dbReference>
<dbReference type="WBParaSite" id="nRc.2.0.1.t29465-RA">
    <property type="protein sequence ID" value="nRc.2.0.1.t29465-RA"/>
    <property type="gene ID" value="nRc.2.0.1.g29465"/>
</dbReference>
<name>A0A915JT17_ROMCU</name>
<sequence length="60" mass="6494">MSCTQIHVATIGKITLGGRLESSTYKVDALSNCAPSHVDEIKSFLDVYLQENRRVNGAVG</sequence>
<accession>A0A915JT17</accession>